<comment type="caution">
    <text evidence="1">The sequence shown here is derived from an EMBL/GenBank/DDBJ whole genome shotgun (WGS) entry which is preliminary data.</text>
</comment>
<dbReference type="AlphaFoldDB" id="A0A9N9CX30"/>
<sequence length="236" mass="26938">MAYRKISGFVPTFEPDLPSKPVIKKVEITNNDLVKDMHKQLEDLHINQTKIAKAIKKISSKPKFSCHKTKSKFRTKKKKLSKYINAYIILNKLSSDSSDSKNKLDFSETSEFSNLESELEKYKVNVIKKKQLFLIARDQKSTKVLDQKISSKKSILERSQSEAEISWPNLIKINFIHKIISNDVATICCKISSSLEKIIQVPSIMINSEANCLVILKGLIKLLETEVNKNKKPSVK</sequence>
<keyword evidence="2" id="KW-1185">Reference proteome</keyword>
<protein>
    <submittedName>
        <fullName evidence="1">21646_t:CDS:1</fullName>
    </submittedName>
</protein>
<dbReference type="Proteomes" id="UP000789759">
    <property type="component" value="Unassembled WGS sequence"/>
</dbReference>
<proteinExistence type="predicted"/>
<evidence type="ECO:0000313" key="2">
    <source>
        <dbReference type="Proteomes" id="UP000789759"/>
    </source>
</evidence>
<reference evidence="1" key="1">
    <citation type="submission" date="2021-06" db="EMBL/GenBank/DDBJ databases">
        <authorList>
            <person name="Kallberg Y."/>
            <person name="Tangrot J."/>
            <person name="Rosling A."/>
        </authorList>
    </citation>
    <scope>NUCLEOTIDE SEQUENCE</scope>
    <source>
        <strain evidence="1">FL966</strain>
    </source>
</reference>
<organism evidence="1 2">
    <name type="scientific">Cetraspora pellucida</name>
    <dbReference type="NCBI Taxonomy" id="1433469"/>
    <lineage>
        <taxon>Eukaryota</taxon>
        <taxon>Fungi</taxon>
        <taxon>Fungi incertae sedis</taxon>
        <taxon>Mucoromycota</taxon>
        <taxon>Glomeromycotina</taxon>
        <taxon>Glomeromycetes</taxon>
        <taxon>Diversisporales</taxon>
        <taxon>Gigasporaceae</taxon>
        <taxon>Cetraspora</taxon>
    </lineage>
</organism>
<evidence type="ECO:0000313" key="1">
    <source>
        <dbReference type="EMBL" id="CAG8617143.1"/>
    </source>
</evidence>
<accession>A0A9N9CX30</accession>
<gene>
    <name evidence="1" type="ORF">CPELLU_LOCUS7735</name>
</gene>
<name>A0A9N9CX30_9GLOM</name>
<dbReference type="OrthoDB" id="10497962at2759"/>
<dbReference type="EMBL" id="CAJVQA010005284">
    <property type="protein sequence ID" value="CAG8617143.1"/>
    <property type="molecule type" value="Genomic_DNA"/>
</dbReference>